<comment type="caution">
    <text evidence="2">The sequence shown here is derived from an EMBL/GenBank/DDBJ whole genome shotgun (WGS) entry which is preliminary data.</text>
</comment>
<evidence type="ECO:0000313" key="3">
    <source>
        <dbReference type="Proteomes" id="UP000676336"/>
    </source>
</evidence>
<organism evidence="2 3">
    <name type="scientific">Rotaria magnacalcarata</name>
    <dbReference type="NCBI Taxonomy" id="392030"/>
    <lineage>
        <taxon>Eukaryota</taxon>
        <taxon>Metazoa</taxon>
        <taxon>Spiralia</taxon>
        <taxon>Gnathifera</taxon>
        <taxon>Rotifera</taxon>
        <taxon>Eurotatoria</taxon>
        <taxon>Bdelloidea</taxon>
        <taxon>Philodinida</taxon>
        <taxon>Philodinidae</taxon>
        <taxon>Rotaria</taxon>
    </lineage>
</organism>
<gene>
    <name evidence="2" type="ORF">SMN809_LOCUS38342</name>
</gene>
<dbReference type="PANTHER" id="PTHR43844">
    <property type="entry name" value="METHIONINE SYNTHASE"/>
    <property type="match status" value="1"/>
</dbReference>
<dbReference type="GO" id="GO:0009086">
    <property type="term" value="P:methionine biosynthetic process"/>
    <property type="evidence" value="ECO:0007669"/>
    <property type="project" value="InterPro"/>
</dbReference>
<proteinExistence type="predicted"/>
<dbReference type="GO" id="GO:0008270">
    <property type="term" value="F:zinc ion binding"/>
    <property type="evidence" value="ECO:0007669"/>
    <property type="project" value="InterPro"/>
</dbReference>
<dbReference type="InterPro" id="IPR002629">
    <property type="entry name" value="Met_Synth_C/arc"/>
</dbReference>
<dbReference type="Gene3D" id="3.20.20.210">
    <property type="match status" value="1"/>
</dbReference>
<dbReference type="AlphaFoldDB" id="A0A8S2YW06"/>
<evidence type="ECO:0000313" key="2">
    <source>
        <dbReference type="EMBL" id="CAF4582774.1"/>
    </source>
</evidence>
<protein>
    <recommendedName>
        <fullName evidence="1">Cobalamin-independent methionine synthase MetE C-terminal/archaeal domain-containing protein</fullName>
    </recommendedName>
</protein>
<feature type="non-terminal residue" evidence="2">
    <location>
        <position position="1"/>
    </location>
</feature>
<dbReference type="PANTHER" id="PTHR43844:SF2">
    <property type="entry name" value="SYNTHASE, VITAMIN-B12 INDEPENDENT, PUTATIVE (AFU_ORTHOLOGUE AFUA_3G12060)-RELATED"/>
    <property type="match status" value="1"/>
</dbReference>
<evidence type="ECO:0000259" key="1">
    <source>
        <dbReference type="Pfam" id="PF01717"/>
    </source>
</evidence>
<dbReference type="SUPFAM" id="SSF51726">
    <property type="entry name" value="UROD/MetE-like"/>
    <property type="match status" value="1"/>
</dbReference>
<dbReference type="Pfam" id="PF01717">
    <property type="entry name" value="Meth_synt_2"/>
    <property type="match status" value="1"/>
</dbReference>
<dbReference type="InterPro" id="IPR038071">
    <property type="entry name" value="UROD/MetE-like_sf"/>
</dbReference>
<dbReference type="EMBL" id="CAJOBI010099903">
    <property type="protein sequence ID" value="CAF4582774.1"/>
    <property type="molecule type" value="Genomic_DNA"/>
</dbReference>
<sequence>NKIAARHDCKPAKFYYMTSIPSTNPLKVPKPWITIPTELIGSLPRTTALLEGQLAYKAGHISQTQFDRLQDKAVRQTLLELEKTGPGQITDGEQAKPNFLVYPIAPLYPSSYSFDDIIDCFTITFSDGHQRSLPRLTQAPFRYGKYAVDYLCRAQQYTRRQIKQAVISPSALSNVYPRATIPGYSRDQFLNDLVNEVEKDIRLCLEVGADMVQMDFTEARLSLKIDPSGQILKQFIQLNNRVLDRFSDTAAYQYKIGVHVCPGADRDSHHSLDVDYSIVLPSIFDLHVSTFYLSLASERDRKKCLAIIRTFMKPYHRIFLGVIDPTDARVETAEQVCDRILEAARFIPIEQLGTTDDCGFSPFADDESTTRAKSYDKIRARVDGTRMAESILNSRK</sequence>
<dbReference type="GO" id="GO:0003871">
    <property type="term" value="F:5-methyltetrahydropteroyltriglutamate-homocysteine S-methyltransferase activity"/>
    <property type="evidence" value="ECO:0007669"/>
    <property type="project" value="InterPro"/>
</dbReference>
<dbReference type="Proteomes" id="UP000676336">
    <property type="component" value="Unassembled WGS sequence"/>
</dbReference>
<accession>A0A8S2YW06</accession>
<name>A0A8S2YW06_9BILA</name>
<reference evidence="2" key="1">
    <citation type="submission" date="2021-02" db="EMBL/GenBank/DDBJ databases">
        <authorList>
            <person name="Nowell W R."/>
        </authorList>
    </citation>
    <scope>NUCLEOTIDE SEQUENCE</scope>
</reference>
<feature type="domain" description="Cobalamin-independent methionine synthase MetE C-terminal/archaeal" evidence="1">
    <location>
        <begin position="36"/>
        <end position="367"/>
    </location>
</feature>